<dbReference type="RefSeq" id="WP_191776613.1">
    <property type="nucleotide sequence ID" value="NZ_JACYFU010000003.1"/>
</dbReference>
<keyword evidence="2" id="KW-1185">Reference proteome</keyword>
<name>A0A927FYQ2_9HYPH</name>
<dbReference type="Gene3D" id="3.40.50.300">
    <property type="entry name" value="P-loop containing nucleotide triphosphate hydrolases"/>
    <property type="match status" value="1"/>
</dbReference>
<reference evidence="1" key="1">
    <citation type="submission" date="2020-09" db="EMBL/GenBank/DDBJ databases">
        <title>Genome seq and assembly of Devosia sp.</title>
        <authorList>
            <person name="Chhetri G."/>
        </authorList>
    </citation>
    <scope>NUCLEOTIDE SEQUENCE</scope>
    <source>
        <strain evidence="1">PTR5</strain>
    </source>
</reference>
<dbReference type="SUPFAM" id="SSF52540">
    <property type="entry name" value="P-loop containing nucleoside triphosphate hydrolases"/>
    <property type="match status" value="1"/>
</dbReference>
<dbReference type="Proteomes" id="UP000654108">
    <property type="component" value="Unassembled WGS sequence"/>
</dbReference>
<accession>A0A927FYQ2</accession>
<protein>
    <recommendedName>
        <fullName evidence="3">Protein ImuA</fullName>
    </recommendedName>
</protein>
<dbReference type="EMBL" id="JACYFU010000003">
    <property type="protein sequence ID" value="MBD8066546.1"/>
    <property type="molecule type" value="Genomic_DNA"/>
</dbReference>
<proteinExistence type="predicted"/>
<evidence type="ECO:0000313" key="1">
    <source>
        <dbReference type="EMBL" id="MBD8066546.1"/>
    </source>
</evidence>
<dbReference type="AlphaFoldDB" id="A0A927FYQ2"/>
<evidence type="ECO:0000313" key="2">
    <source>
        <dbReference type="Proteomes" id="UP000654108"/>
    </source>
</evidence>
<gene>
    <name evidence="1" type="ORF">IC608_13805</name>
</gene>
<sequence length="268" mass="29488">MPPQDRRQRLDALRDTIAGIERKPALIEARQRVEAEGDGFPQLPRGLVQEVYADASRDGGGSLAFALAQARSLLNTRRPSIFYVQLAQDAQALGLPYGPGLTWFGLDPASLTIVRTADMMEFLWATEEIISCRAVAAMVADIKGSPRLLNFTASRRLSMRASSNKVALFMLRYGSRQETSASHLRWRLSSQPGSKNPYDSKGLGAARWRLRLEKGRIAGQRTEWLLEWTKNGLAVFTSPSTDSSFARQSTTVPGAVSALLGDRFSEAS</sequence>
<comment type="caution">
    <text evidence="1">The sequence shown here is derived from an EMBL/GenBank/DDBJ whole genome shotgun (WGS) entry which is preliminary data.</text>
</comment>
<evidence type="ECO:0008006" key="3">
    <source>
        <dbReference type="Google" id="ProtNLM"/>
    </source>
</evidence>
<dbReference type="InterPro" id="IPR027417">
    <property type="entry name" value="P-loop_NTPase"/>
</dbReference>
<organism evidence="1 2">
    <name type="scientific">Devosia oryzisoli</name>
    <dbReference type="NCBI Taxonomy" id="2774138"/>
    <lineage>
        <taxon>Bacteria</taxon>
        <taxon>Pseudomonadati</taxon>
        <taxon>Pseudomonadota</taxon>
        <taxon>Alphaproteobacteria</taxon>
        <taxon>Hyphomicrobiales</taxon>
        <taxon>Devosiaceae</taxon>
        <taxon>Devosia</taxon>
    </lineage>
</organism>